<comment type="caution">
    <text evidence="2">The sequence shown here is derived from an EMBL/GenBank/DDBJ whole genome shotgun (WGS) entry which is preliminary data.</text>
</comment>
<dbReference type="Proteomes" id="UP000239899">
    <property type="component" value="Unassembled WGS sequence"/>
</dbReference>
<organism evidence="2 3">
    <name type="scientific">Chlorella sorokiniana</name>
    <name type="common">Freshwater green alga</name>
    <dbReference type="NCBI Taxonomy" id="3076"/>
    <lineage>
        <taxon>Eukaryota</taxon>
        <taxon>Viridiplantae</taxon>
        <taxon>Chlorophyta</taxon>
        <taxon>core chlorophytes</taxon>
        <taxon>Trebouxiophyceae</taxon>
        <taxon>Chlorellales</taxon>
        <taxon>Chlorellaceae</taxon>
        <taxon>Chlorella clade</taxon>
        <taxon>Chlorella</taxon>
    </lineage>
</organism>
<dbReference type="OrthoDB" id="10672348at2759"/>
<feature type="region of interest" description="Disordered" evidence="1">
    <location>
        <begin position="178"/>
        <end position="206"/>
    </location>
</feature>
<dbReference type="EMBL" id="LHPG02000002">
    <property type="protein sequence ID" value="PRW60831.1"/>
    <property type="molecule type" value="Genomic_DNA"/>
</dbReference>
<evidence type="ECO:0000313" key="3">
    <source>
        <dbReference type="Proteomes" id="UP000239899"/>
    </source>
</evidence>
<feature type="region of interest" description="Disordered" evidence="1">
    <location>
        <begin position="1"/>
        <end position="35"/>
    </location>
</feature>
<keyword evidence="3" id="KW-1185">Reference proteome</keyword>
<feature type="region of interest" description="Disordered" evidence="1">
    <location>
        <begin position="106"/>
        <end position="132"/>
    </location>
</feature>
<evidence type="ECO:0000313" key="2">
    <source>
        <dbReference type="EMBL" id="PRW60831.1"/>
    </source>
</evidence>
<protein>
    <submittedName>
        <fullName evidence="2">Uncharacterized protein</fullName>
    </submittedName>
</protein>
<sequence length="414" mass="42755">MRCFCLQTSPAPGGAPARARSTPRSPPAAAAAPPAAATPLPLLPFWQEFRSQVARLEGVEALPLSRALATAQSAQPPVSLRAGACHSDRLRFGHFVYVNAGAMGKWRRPGRRHRDSTAGDVSASSSSSSPVPLPGVSLLQGTLLPSLFSFHPPLAFQALAFNGGQSWMVAMELGTLQAAETQQPSSGSSSSSSSSGSEGASESSVIDAAETTAAATAGAAKQTVDSWQAGQVARFAALRQLYPGIAAPLPAGSPLLPHAAVAAQPAAEAEAPGPGCPLLLFSSAVLQAGAAPAAEASLEREGLTAFRQCLALHLNGLASAPADASPQHVRRMAAAQLAWLREQHRRPLLCAAQLEAAFGRQWLQQLQEHVAAVSEQGLAELLASGASAAGQQQEQRREAEWVLVDPAQLLEGLS</sequence>
<feature type="compositionally biased region" description="Low complexity" evidence="1">
    <location>
        <begin position="121"/>
        <end position="132"/>
    </location>
</feature>
<feature type="compositionally biased region" description="Low complexity" evidence="1">
    <location>
        <begin position="8"/>
        <end position="35"/>
    </location>
</feature>
<evidence type="ECO:0000256" key="1">
    <source>
        <dbReference type="SAM" id="MobiDB-lite"/>
    </source>
</evidence>
<gene>
    <name evidence="2" type="ORF">C2E21_1298</name>
</gene>
<proteinExistence type="predicted"/>
<name>A0A2P6U3F3_CHLSO</name>
<dbReference type="AlphaFoldDB" id="A0A2P6U3F3"/>
<accession>A0A2P6U3F3</accession>
<reference evidence="2 3" key="1">
    <citation type="journal article" date="2018" name="Plant J.">
        <title>Genome sequences of Chlorella sorokiniana UTEX 1602 and Micractinium conductrix SAG 241.80: implications to maltose excretion by a green alga.</title>
        <authorList>
            <person name="Arriola M.B."/>
            <person name="Velmurugan N."/>
            <person name="Zhang Y."/>
            <person name="Plunkett M.H."/>
            <person name="Hondzo H."/>
            <person name="Barney B.M."/>
        </authorList>
    </citation>
    <scope>NUCLEOTIDE SEQUENCE [LARGE SCALE GENOMIC DNA]</scope>
    <source>
        <strain evidence="3">UTEX 1602</strain>
    </source>
</reference>
<feature type="compositionally biased region" description="Low complexity" evidence="1">
    <location>
        <begin position="185"/>
        <end position="206"/>
    </location>
</feature>